<organism evidence="1">
    <name type="scientific">Synechococcus sp. SB0676_bin_10</name>
    <dbReference type="NCBI Taxonomy" id="2604869"/>
    <lineage>
        <taxon>Bacteria</taxon>
        <taxon>Bacillati</taxon>
        <taxon>Cyanobacteriota</taxon>
        <taxon>Cyanophyceae</taxon>
        <taxon>Synechococcales</taxon>
        <taxon>Synechococcaceae</taxon>
        <taxon>Synechococcus</taxon>
    </lineage>
</organism>
<sequence>MDDTPHSANEGGLVGKPGVGIVADAAVLVCGDAITIHEPAQGCAAVDLVAVRLWRNAFEAQVIVHHQHILILPNQLHGAGGE</sequence>
<gene>
    <name evidence="1" type="ORF">F4162_09350</name>
</gene>
<dbReference type="EMBL" id="VYDO01000291">
    <property type="protein sequence ID" value="MYG39135.1"/>
    <property type="molecule type" value="Genomic_DNA"/>
</dbReference>
<feature type="non-terminal residue" evidence="1">
    <location>
        <position position="82"/>
    </location>
</feature>
<protein>
    <submittedName>
        <fullName evidence="1">Uncharacterized protein</fullName>
    </submittedName>
</protein>
<accession>A0A6B1FBN1</accession>
<name>A0A6B1FBN1_9SYNE</name>
<reference evidence="1" key="1">
    <citation type="submission" date="2019-09" db="EMBL/GenBank/DDBJ databases">
        <title>Characterisation of the sponge microbiome using genome-centric metagenomics.</title>
        <authorList>
            <person name="Engelberts J.P."/>
            <person name="Robbins S.J."/>
            <person name="De Goeij J.M."/>
            <person name="Aranda M."/>
            <person name="Bell S.C."/>
            <person name="Webster N.S."/>
        </authorList>
    </citation>
    <scope>NUCLEOTIDE SEQUENCE</scope>
    <source>
        <strain evidence="1">SB0676_bin_10</strain>
    </source>
</reference>
<proteinExistence type="predicted"/>
<comment type="caution">
    <text evidence="1">The sequence shown here is derived from an EMBL/GenBank/DDBJ whole genome shotgun (WGS) entry which is preliminary data.</text>
</comment>
<dbReference type="AlphaFoldDB" id="A0A6B1FBN1"/>
<evidence type="ECO:0000313" key="1">
    <source>
        <dbReference type="EMBL" id="MYG39135.1"/>
    </source>
</evidence>